<evidence type="ECO:0000256" key="4">
    <source>
        <dbReference type="SAM" id="MobiDB-lite"/>
    </source>
</evidence>
<reference evidence="7" key="2">
    <citation type="submission" date="2015-01" db="EMBL/GenBank/DDBJ databases">
        <title>Evolutionary Origins and Diversification of the Mycorrhizal Mutualists.</title>
        <authorList>
            <consortium name="DOE Joint Genome Institute"/>
            <consortium name="Mycorrhizal Genomics Consortium"/>
            <person name="Kohler A."/>
            <person name="Kuo A."/>
            <person name="Nagy L.G."/>
            <person name="Floudas D."/>
            <person name="Copeland A."/>
            <person name="Barry K.W."/>
            <person name="Cichocki N."/>
            <person name="Veneault-Fourrey C."/>
            <person name="LaButti K."/>
            <person name="Lindquist E.A."/>
            <person name="Lipzen A."/>
            <person name="Lundell T."/>
            <person name="Morin E."/>
            <person name="Murat C."/>
            <person name="Riley R."/>
            <person name="Ohm R."/>
            <person name="Sun H."/>
            <person name="Tunlid A."/>
            <person name="Henrissat B."/>
            <person name="Grigoriev I.V."/>
            <person name="Hibbett D.S."/>
            <person name="Martin F."/>
        </authorList>
    </citation>
    <scope>NUCLEOTIDE SEQUENCE [LARGE SCALE GENOMIC DNA]</scope>
    <source>
        <strain evidence="7">Foug A</strain>
    </source>
</reference>
<dbReference type="Gene3D" id="1.10.132.20">
    <property type="entry name" value="Ribosome-recycling factor"/>
    <property type="match status" value="1"/>
</dbReference>
<dbReference type="InterPro" id="IPR036191">
    <property type="entry name" value="RRF_sf"/>
</dbReference>
<evidence type="ECO:0000256" key="1">
    <source>
        <dbReference type="ARBA" id="ARBA00005912"/>
    </source>
</evidence>
<dbReference type="InterPro" id="IPR002661">
    <property type="entry name" value="Ribosome_recyc_fac"/>
</dbReference>
<proteinExistence type="inferred from homology"/>
<evidence type="ECO:0000259" key="5">
    <source>
        <dbReference type="Pfam" id="PF01765"/>
    </source>
</evidence>
<dbReference type="Gene3D" id="3.30.1360.40">
    <property type="match status" value="1"/>
</dbReference>
<reference evidence="6 7" key="1">
    <citation type="submission" date="2014-04" db="EMBL/GenBank/DDBJ databases">
        <authorList>
            <consortium name="DOE Joint Genome Institute"/>
            <person name="Kuo A."/>
            <person name="Kohler A."/>
            <person name="Nagy L.G."/>
            <person name="Floudas D."/>
            <person name="Copeland A."/>
            <person name="Barry K.W."/>
            <person name="Cichocki N."/>
            <person name="Veneault-Fourrey C."/>
            <person name="LaButti K."/>
            <person name="Lindquist E.A."/>
            <person name="Lipzen A."/>
            <person name="Lundell T."/>
            <person name="Morin E."/>
            <person name="Murat C."/>
            <person name="Sun H."/>
            <person name="Tunlid A."/>
            <person name="Henrissat B."/>
            <person name="Grigoriev I.V."/>
            <person name="Hibbett D.S."/>
            <person name="Martin F."/>
            <person name="Nordberg H.P."/>
            <person name="Cantor M.N."/>
            <person name="Hua S.X."/>
        </authorList>
    </citation>
    <scope>NUCLEOTIDE SEQUENCE [LARGE SCALE GENOMIC DNA]</scope>
    <source>
        <strain evidence="6 7">Foug A</strain>
    </source>
</reference>
<dbReference type="EMBL" id="KN822111">
    <property type="protein sequence ID" value="KIM56720.1"/>
    <property type="molecule type" value="Genomic_DNA"/>
</dbReference>
<feature type="compositionally biased region" description="Polar residues" evidence="4">
    <location>
        <begin position="48"/>
        <end position="64"/>
    </location>
</feature>
<dbReference type="PANTHER" id="PTHR20982">
    <property type="entry name" value="RIBOSOME RECYCLING FACTOR"/>
    <property type="match status" value="1"/>
</dbReference>
<dbReference type="GO" id="GO:0043023">
    <property type="term" value="F:ribosomal large subunit binding"/>
    <property type="evidence" value="ECO:0007669"/>
    <property type="project" value="TreeGrafter"/>
</dbReference>
<dbReference type="OrthoDB" id="407355at2759"/>
<dbReference type="AlphaFoldDB" id="A0A0C3D7J8"/>
<dbReference type="SUPFAM" id="SSF55194">
    <property type="entry name" value="Ribosome recycling factor, RRF"/>
    <property type="match status" value="1"/>
</dbReference>
<dbReference type="InParanoid" id="A0A0C3D7J8"/>
<evidence type="ECO:0000313" key="6">
    <source>
        <dbReference type="EMBL" id="KIM56720.1"/>
    </source>
</evidence>
<dbReference type="Proteomes" id="UP000053989">
    <property type="component" value="Unassembled WGS sequence"/>
</dbReference>
<dbReference type="InterPro" id="IPR023584">
    <property type="entry name" value="Ribosome_recyc_fac_dom"/>
</dbReference>
<dbReference type="GO" id="GO:0006412">
    <property type="term" value="P:translation"/>
    <property type="evidence" value="ECO:0007669"/>
    <property type="project" value="UniProtKB-KW"/>
</dbReference>
<protein>
    <recommendedName>
        <fullName evidence="5">Ribosome recycling factor domain-containing protein</fullName>
    </recommendedName>
</protein>
<feature type="domain" description="Ribosome recycling factor" evidence="5">
    <location>
        <begin position="97"/>
        <end position="244"/>
    </location>
</feature>
<feature type="region of interest" description="Disordered" evidence="4">
    <location>
        <begin position="48"/>
        <end position="67"/>
    </location>
</feature>
<dbReference type="FunFam" id="3.30.1360.40:FF:000001">
    <property type="entry name" value="Ribosome-recycling factor"/>
    <property type="match status" value="1"/>
</dbReference>
<evidence type="ECO:0000313" key="7">
    <source>
        <dbReference type="Proteomes" id="UP000053989"/>
    </source>
</evidence>
<evidence type="ECO:0000256" key="2">
    <source>
        <dbReference type="ARBA" id="ARBA00022917"/>
    </source>
</evidence>
<sequence length="250" mass="27848">MSLACFSRRFLPVAHPRLLLTTSFKAIPGQKVPPSIVTVSRTYASKSKTRSTAELVPGSQQPLTTEEARSEYKKTQTKMLSTVEWYRKEVAAFEMRANGRVTPALLAPIRIEAQGKDSEPLKLEEVATVGVKDGSMLVVTVFDENNLKAVEQALYSAKLPNIIPQRQDSRTIRIPIPKPTVEARTALISSAQRLAEDVRVQIRRIHQAGVKKGKFQKHSVELDEFQKLADKNITEVETILALMKKSAASR</sequence>
<keyword evidence="7" id="KW-1185">Reference proteome</keyword>
<accession>A0A0C3D7J8</accession>
<comment type="similarity">
    <text evidence="1">Belongs to the RRF family.</text>
</comment>
<dbReference type="HOGENOM" id="CLU_092155_0_0_1"/>
<dbReference type="GO" id="GO:0005739">
    <property type="term" value="C:mitochondrion"/>
    <property type="evidence" value="ECO:0007669"/>
    <property type="project" value="TreeGrafter"/>
</dbReference>
<dbReference type="STRING" id="1036808.A0A0C3D7J8"/>
<dbReference type="PANTHER" id="PTHR20982:SF3">
    <property type="entry name" value="MITOCHONDRIAL RIBOSOME RECYCLING FACTOR PSEUDO 1"/>
    <property type="match status" value="1"/>
</dbReference>
<evidence type="ECO:0000256" key="3">
    <source>
        <dbReference type="ARBA" id="ARBA00024909"/>
    </source>
</evidence>
<dbReference type="Pfam" id="PF01765">
    <property type="entry name" value="RRF"/>
    <property type="match status" value="1"/>
</dbReference>
<organism evidence="6 7">
    <name type="scientific">Scleroderma citrinum Foug A</name>
    <dbReference type="NCBI Taxonomy" id="1036808"/>
    <lineage>
        <taxon>Eukaryota</taxon>
        <taxon>Fungi</taxon>
        <taxon>Dikarya</taxon>
        <taxon>Basidiomycota</taxon>
        <taxon>Agaricomycotina</taxon>
        <taxon>Agaricomycetes</taxon>
        <taxon>Agaricomycetidae</taxon>
        <taxon>Boletales</taxon>
        <taxon>Sclerodermatineae</taxon>
        <taxon>Sclerodermataceae</taxon>
        <taxon>Scleroderma</taxon>
    </lineage>
</organism>
<keyword evidence="2" id="KW-0648">Protein biosynthesis</keyword>
<comment type="function">
    <text evidence="3">Necessary for protein synthesis in mitochondria. Functions as a ribosome recycling factor in mitochondria.</text>
</comment>
<name>A0A0C3D7J8_9AGAM</name>
<gene>
    <name evidence="6" type="ORF">SCLCIDRAFT_131975</name>
</gene>